<reference evidence="2" key="1">
    <citation type="journal article" date="2020" name="Stud. Mycol.">
        <title>101 Dothideomycetes genomes: a test case for predicting lifestyles and emergence of pathogens.</title>
        <authorList>
            <person name="Haridas S."/>
            <person name="Albert R."/>
            <person name="Binder M."/>
            <person name="Bloem J."/>
            <person name="Labutti K."/>
            <person name="Salamov A."/>
            <person name="Andreopoulos B."/>
            <person name="Baker S."/>
            <person name="Barry K."/>
            <person name="Bills G."/>
            <person name="Bluhm B."/>
            <person name="Cannon C."/>
            <person name="Castanera R."/>
            <person name="Culley D."/>
            <person name="Daum C."/>
            <person name="Ezra D."/>
            <person name="Gonzalez J."/>
            <person name="Henrissat B."/>
            <person name="Kuo A."/>
            <person name="Liang C."/>
            <person name="Lipzen A."/>
            <person name="Lutzoni F."/>
            <person name="Magnuson J."/>
            <person name="Mondo S."/>
            <person name="Nolan M."/>
            <person name="Ohm R."/>
            <person name="Pangilinan J."/>
            <person name="Park H.-J."/>
            <person name="Ramirez L."/>
            <person name="Alfaro M."/>
            <person name="Sun H."/>
            <person name="Tritt A."/>
            <person name="Yoshinaga Y."/>
            <person name="Zwiers L.-H."/>
            <person name="Turgeon B."/>
            <person name="Goodwin S."/>
            <person name="Spatafora J."/>
            <person name="Crous P."/>
            <person name="Grigoriev I."/>
        </authorList>
    </citation>
    <scope>NUCLEOTIDE SEQUENCE</scope>
    <source>
        <strain evidence="2">CBS 123094</strain>
    </source>
</reference>
<name>A0A6A5WCL8_9PLEO</name>
<proteinExistence type="predicted"/>
<protein>
    <recommendedName>
        <fullName evidence="4">Secreted protein</fullName>
    </recommendedName>
</protein>
<keyword evidence="3" id="KW-1185">Reference proteome</keyword>
<organism evidence="2 3">
    <name type="scientific">Amniculicola lignicola CBS 123094</name>
    <dbReference type="NCBI Taxonomy" id="1392246"/>
    <lineage>
        <taxon>Eukaryota</taxon>
        <taxon>Fungi</taxon>
        <taxon>Dikarya</taxon>
        <taxon>Ascomycota</taxon>
        <taxon>Pezizomycotina</taxon>
        <taxon>Dothideomycetes</taxon>
        <taxon>Pleosporomycetidae</taxon>
        <taxon>Pleosporales</taxon>
        <taxon>Amniculicolaceae</taxon>
        <taxon>Amniculicola</taxon>
    </lineage>
</organism>
<dbReference type="EMBL" id="ML977608">
    <property type="protein sequence ID" value="KAF1997891.1"/>
    <property type="molecule type" value="Genomic_DNA"/>
</dbReference>
<dbReference type="Proteomes" id="UP000799779">
    <property type="component" value="Unassembled WGS sequence"/>
</dbReference>
<evidence type="ECO:0000313" key="2">
    <source>
        <dbReference type="EMBL" id="KAF1997891.1"/>
    </source>
</evidence>
<gene>
    <name evidence="2" type="ORF">P154DRAFT_524436</name>
</gene>
<feature type="signal peptide" evidence="1">
    <location>
        <begin position="1"/>
        <end position="21"/>
    </location>
</feature>
<sequence length="106" mass="11909">MHTIPRQTLICTCCCPISVLGLEFATRADTERVLKSEHNRIPRGCGGSENFSDCVLFNNDLQRSRAVRTASQTSRCSDERFLRVSEFGTSVRGRNAQAWLLSRFAP</sequence>
<accession>A0A6A5WCL8</accession>
<dbReference type="AlphaFoldDB" id="A0A6A5WCL8"/>
<feature type="chain" id="PRO_5025498243" description="Secreted protein" evidence="1">
    <location>
        <begin position="22"/>
        <end position="106"/>
    </location>
</feature>
<evidence type="ECO:0000313" key="3">
    <source>
        <dbReference type="Proteomes" id="UP000799779"/>
    </source>
</evidence>
<keyword evidence="1" id="KW-0732">Signal</keyword>
<evidence type="ECO:0000256" key="1">
    <source>
        <dbReference type="SAM" id="SignalP"/>
    </source>
</evidence>
<evidence type="ECO:0008006" key="4">
    <source>
        <dbReference type="Google" id="ProtNLM"/>
    </source>
</evidence>